<organism evidence="1 2">
    <name type="scientific">Candidatus Wirthbacteria bacterium CG2_30_54_11</name>
    <dbReference type="NCBI Taxonomy" id="1817892"/>
    <lineage>
        <taxon>Bacteria</taxon>
        <taxon>Candidatus Wirthbacteria</taxon>
    </lineage>
</organism>
<sequence>MSEIDKKPAAEPSKKQNFVLTSEPPRFATRILANASADAVVFSFGLENPANASEVHMHTRIAMSISAIKSFAKMLERMTTDLELKKAMQGVQYSHIASDS</sequence>
<protein>
    <recommendedName>
        <fullName evidence="3">DUF3467 domain-containing protein</fullName>
    </recommendedName>
</protein>
<evidence type="ECO:0000313" key="1">
    <source>
        <dbReference type="EMBL" id="OIP98775.1"/>
    </source>
</evidence>
<reference evidence="1 2" key="1">
    <citation type="journal article" date="2016" name="Environ. Microbiol.">
        <title>Genomic resolution of a cold subsurface aquifer community provides metabolic insights for novel microbes adapted to high CO concentrations.</title>
        <authorList>
            <person name="Probst A.J."/>
            <person name="Castelle C.J."/>
            <person name="Singh A."/>
            <person name="Brown C.T."/>
            <person name="Anantharaman K."/>
            <person name="Sharon I."/>
            <person name="Hug L.A."/>
            <person name="Burstein D."/>
            <person name="Emerson J.B."/>
            <person name="Thomas B.C."/>
            <person name="Banfield J.F."/>
        </authorList>
    </citation>
    <scope>NUCLEOTIDE SEQUENCE [LARGE SCALE GENOMIC DNA]</scope>
    <source>
        <strain evidence="1">CG2_30_54_11</strain>
    </source>
</reference>
<evidence type="ECO:0000313" key="2">
    <source>
        <dbReference type="Proteomes" id="UP000183245"/>
    </source>
</evidence>
<accession>A0A1J5J064</accession>
<proteinExistence type="predicted"/>
<name>A0A1J5J064_9BACT</name>
<gene>
    <name evidence="1" type="ORF">AUK40_01120</name>
</gene>
<evidence type="ECO:0008006" key="3">
    <source>
        <dbReference type="Google" id="ProtNLM"/>
    </source>
</evidence>
<dbReference type="Proteomes" id="UP000183245">
    <property type="component" value="Unassembled WGS sequence"/>
</dbReference>
<dbReference type="AlphaFoldDB" id="A0A1J5J064"/>
<dbReference type="EMBL" id="MNZT01000021">
    <property type="protein sequence ID" value="OIP98775.1"/>
    <property type="molecule type" value="Genomic_DNA"/>
</dbReference>
<comment type="caution">
    <text evidence="1">The sequence shown here is derived from an EMBL/GenBank/DDBJ whole genome shotgun (WGS) entry which is preliminary data.</text>
</comment>